<dbReference type="GO" id="GO:0016787">
    <property type="term" value="F:hydrolase activity"/>
    <property type="evidence" value="ECO:0007669"/>
    <property type="project" value="UniProtKB-KW"/>
</dbReference>
<evidence type="ECO:0000313" key="6">
    <source>
        <dbReference type="Proteomes" id="UP000092840"/>
    </source>
</evidence>
<protein>
    <submittedName>
        <fullName evidence="4 5">Deoxyribonuclease RhsC</fullName>
        <ecNumber evidence="4 5">3.1.-.-</ecNumber>
    </submittedName>
</protein>
<dbReference type="RefSeq" id="WP_067030203.1">
    <property type="nucleotide sequence ID" value="NZ_FLRA01000001.1"/>
</dbReference>
<dbReference type="OrthoDB" id="9815414at2"/>
<gene>
    <name evidence="4" type="primary">rhsC_1</name>
    <name evidence="4" type="ORF">MGA5115_00114</name>
    <name evidence="5" type="ORF">MGA5116_01675</name>
</gene>
<evidence type="ECO:0000259" key="3">
    <source>
        <dbReference type="Pfam" id="PF25023"/>
    </source>
</evidence>
<dbReference type="Proteomes" id="UP000092840">
    <property type="component" value="Unassembled WGS sequence"/>
</dbReference>
<dbReference type="NCBIfam" id="TIGR03696">
    <property type="entry name" value="Rhs_assc_core"/>
    <property type="match status" value="1"/>
</dbReference>
<keyword evidence="1" id="KW-0677">Repeat</keyword>
<evidence type="ECO:0000256" key="1">
    <source>
        <dbReference type="ARBA" id="ARBA00022737"/>
    </source>
</evidence>
<dbReference type="InterPro" id="IPR050708">
    <property type="entry name" value="T6SS_VgrG/RHS"/>
</dbReference>
<sequence>MSVQGPQPETFVHDPAGNLLSANEDNQQNEQPATEQDSSRQVTQNRLNFFGDQHYAYDDQGNRTQTLRGKGQQLVTHFTYDALNQLTKVEHNGVTTTYEYDPLGRRIAKRNADKTTTFLWNDDVLLSETTTHIESDNQESKEDKSKQTEHKTYLFEPDSFNPVAFVQNNEIYHYHTDHLGTPQDITNAQGNIVWSARYRAYGNLALADVEEVENNLRFQGQYFDEETGLHYNRFRYYDPNCGRFINQDPIGLLGGLNCYQYVPNPVQWVDPLGLSCKENFWNQFQKDTKGHFANSAEASKSYQKMKEVAAMGSWEEKVNRPDPSTYLPQTYIDAHLDQFNQEGAGFVVIGTWISNPKYPGFPPRKFVGLKSEMDAVIDKYHASGNDWRVIRDELSLGANVDLEKDEILYVTVDPSDDRFTFDMPTGREAGAYEGEWVPGGKTKGGTKEAALVGAEDVLHDNSLDELATKFTDSKKIK</sequence>
<dbReference type="AlphaFoldDB" id="A0A1C3JM09"/>
<dbReference type="PRINTS" id="PR00394">
    <property type="entry name" value="RHSPROTEIN"/>
</dbReference>
<keyword evidence="4" id="KW-0378">Hydrolase</keyword>
<dbReference type="Pfam" id="PF25023">
    <property type="entry name" value="TEN_YD-shell"/>
    <property type="match status" value="1"/>
</dbReference>
<reference evidence="5 6" key="1">
    <citation type="submission" date="2016-06" db="EMBL/GenBank/DDBJ databases">
        <authorList>
            <person name="Rodrigo-Torres L."/>
            <person name="Arahal D.R."/>
        </authorList>
    </citation>
    <scope>NUCLEOTIDE SEQUENCE [LARGE SCALE GENOMIC DNA]</scope>
    <source>
        <strain evidence="5 6">CECT 5116</strain>
    </source>
</reference>
<dbReference type="NCBIfam" id="TIGR01643">
    <property type="entry name" value="YD_repeat_2x"/>
    <property type="match status" value="1"/>
</dbReference>
<feature type="region of interest" description="Disordered" evidence="2">
    <location>
        <begin position="1"/>
        <end position="42"/>
    </location>
</feature>
<feature type="domain" description="Teneurin-like YD-shell" evidence="3">
    <location>
        <begin position="2"/>
        <end position="248"/>
    </location>
</feature>
<dbReference type="InterPro" id="IPR006530">
    <property type="entry name" value="YD"/>
</dbReference>
<dbReference type="EMBL" id="FLRA01000001">
    <property type="protein sequence ID" value="SBT16040.1"/>
    <property type="molecule type" value="Genomic_DNA"/>
</dbReference>
<reference evidence="4 7" key="2">
    <citation type="submission" date="2016-06" db="EMBL/GenBank/DDBJ databases">
        <authorList>
            <person name="Kjaerup R.B."/>
            <person name="Dalgaard T.S."/>
            <person name="Juul-Madsen H.R."/>
        </authorList>
    </citation>
    <scope>NUCLEOTIDE SEQUENCE [LARGE SCALE GENOMIC DNA]</scope>
    <source>
        <strain evidence="4 7">CECT 5115</strain>
    </source>
</reference>
<dbReference type="InterPro" id="IPR056823">
    <property type="entry name" value="TEN-like_YD-shell"/>
</dbReference>
<evidence type="ECO:0000256" key="2">
    <source>
        <dbReference type="SAM" id="MobiDB-lite"/>
    </source>
</evidence>
<evidence type="ECO:0000313" key="4">
    <source>
        <dbReference type="EMBL" id="SBT16040.1"/>
    </source>
</evidence>
<dbReference type="Gene3D" id="2.180.10.10">
    <property type="entry name" value="RHS repeat-associated core"/>
    <property type="match status" value="1"/>
</dbReference>
<dbReference type="InterPro" id="IPR022385">
    <property type="entry name" value="Rhs_assc_core"/>
</dbReference>
<keyword evidence="6" id="KW-1185">Reference proteome</keyword>
<accession>A0A1C3JM09</accession>
<dbReference type="PANTHER" id="PTHR32305">
    <property type="match status" value="1"/>
</dbReference>
<dbReference type="PANTHER" id="PTHR32305:SF15">
    <property type="entry name" value="PROTEIN RHSA-RELATED"/>
    <property type="match status" value="1"/>
</dbReference>
<organism evidence="4 7">
    <name type="scientific">Marinomonas gallaica</name>
    <dbReference type="NCBI Taxonomy" id="1806667"/>
    <lineage>
        <taxon>Bacteria</taxon>
        <taxon>Pseudomonadati</taxon>
        <taxon>Pseudomonadota</taxon>
        <taxon>Gammaproteobacteria</taxon>
        <taxon>Oceanospirillales</taxon>
        <taxon>Oceanospirillaceae</taxon>
        <taxon>Marinomonas</taxon>
    </lineage>
</organism>
<feature type="compositionally biased region" description="Polar residues" evidence="2">
    <location>
        <begin position="20"/>
        <end position="42"/>
    </location>
</feature>
<dbReference type="EC" id="3.1.-.-" evidence="4 5"/>
<name>A0A1C3JM09_9GAMM</name>
<proteinExistence type="predicted"/>
<dbReference type="EMBL" id="FLRB01000011">
    <property type="protein sequence ID" value="SBT21088.1"/>
    <property type="molecule type" value="Genomic_DNA"/>
</dbReference>
<evidence type="ECO:0000313" key="5">
    <source>
        <dbReference type="EMBL" id="SBT21088.1"/>
    </source>
</evidence>
<evidence type="ECO:0000313" key="7">
    <source>
        <dbReference type="Proteomes" id="UP000092871"/>
    </source>
</evidence>
<dbReference type="Proteomes" id="UP000092871">
    <property type="component" value="Unassembled WGS sequence"/>
</dbReference>